<dbReference type="InterPro" id="IPR037522">
    <property type="entry name" value="HD_GYP_dom"/>
</dbReference>
<dbReference type="EMBL" id="WODC01000003">
    <property type="protein sequence ID" value="MUM77232.1"/>
    <property type="molecule type" value="Genomic_DNA"/>
</dbReference>
<dbReference type="PANTHER" id="PTHR43155">
    <property type="entry name" value="CYCLIC DI-GMP PHOSPHODIESTERASE PA4108-RELATED"/>
    <property type="match status" value="1"/>
</dbReference>
<proteinExistence type="predicted"/>
<evidence type="ECO:0000313" key="3">
    <source>
        <dbReference type="Proteomes" id="UP000461162"/>
    </source>
</evidence>
<comment type="caution">
    <text evidence="2">The sequence shown here is derived from an EMBL/GenBank/DDBJ whole genome shotgun (WGS) entry which is preliminary data.</text>
</comment>
<dbReference type="RefSeq" id="WP_155933167.1">
    <property type="nucleotide sequence ID" value="NZ_WODC01000003.1"/>
</dbReference>
<evidence type="ECO:0000259" key="1">
    <source>
        <dbReference type="PROSITE" id="PS51832"/>
    </source>
</evidence>
<reference evidence="2 3" key="1">
    <citation type="submission" date="2019-11" db="EMBL/GenBank/DDBJ databases">
        <title>Pseudodesulfovibrio alkaliphilus, sp. nov., an alkaliphilic sulfate-reducing bacteria from mud volcano of Taman peninsula, Russia.</title>
        <authorList>
            <person name="Frolova A."/>
            <person name="Merkel A.Y."/>
            <person name="Slobodkin A.I."/>
        </authorList>
    </citation>
    <scope>NUCLEOTIDE SEQUENCE [LARGE SCALE GENOMIC DNA]</scope>
    <source>
        <strain evidence="2 3">F-1</strain>
    </source>
</reference>
<dbReference type="CDD" id="cd00077">
    <property type="entry name" value="HDc"/>
    <property type="match status" value="2"/>
</dbReference>
<feature type="domain" description="HD-GYP" evidence="1">
    <location>
        <begin position="212"/>
        <end position="408"/>
    </location>
</feature>
<accession>A0A7K1KMY2</accession>
<dbReference type="Proteomes" id="UP000461162">
    <property type="component" value="Unassembled WGS sequence"/>
</dbReference>
<name>A0A7K1KMY2_9BACT</name>
<dbReference type="SUPFAM" id="SSF109604">
    <property type="entry name" value="HD-domain/PDEase-like"/>
    <property type="match status" value="2"/>
</dbReference>
<gene>
    <name evidence="2" type="ORF">GKC30_06265</name>
</gene>
<sequence>MNNIHLLDLIQGASGALDYVNSTVTGHHRRVGAGAAAIGGAMGLEGRDAADLVTAALLHDIGAFSLDLRLDGLDFEADHGDHARAGFRLLSVHPMLSRVAPLVLHHHTPWHRLPPLSDPGPGQADTPAAALLANIINLADRVDVLDQVGTRRVVRERIRQIISHNAGTVFAREAAEAFLDLSAGSEFWDKLSGDWTHVREAVDLPMADDLISHDQLLPFSRFFALIIDFRSRHTATHSLGVAETSARLAALAGMPPESQDRLRLAGNLHDIGKLAVPVTLLDKPGPLTQEEFEAVRLHAAASESILRSVPGLDDIADWASQHHERPDGSGYPHGLKRDALSLGSRIVGVCDVFTAITEDRPYRPGMTPDQSARVLRDMVGQGSLDADLVALLLDNHAEVAEARREAQARAHVEFERYRSLRVDGAAHAA</sequence>
<keyword evidence="3" id="KW-1185">Reference proteome</keyword>
<dbReference type="Pfam" id="PF13487">
    <property type="entry name" value="HD_5"/>
    <property type="match status" value="1"/>
</dbReference>
<dbReference type="SMART" id="SM00471">
    <property type="entry name" value="HDc"/>
    <property type="match status" value="2"/>
</dbReference>
<dbReference type="Pfam" id="PF01966">
    <property type="entry name" value="HD"/>
    <property type="match status" value="1"/>
</dbReference>
<dbReference type="InterPro" id="IPR003607">
    <property type="entry name" value="HD/PDEase_dom"/>
</dbReference>
<dbReference type="AlphaFoldDB" id="A0A7K1KMY2"/>
<evidence type="ECO:0000313" key="2">
    <source>
        <dbReference type="EMBL" id="MUM77232.1"/>
    </source>
</evidence>
<dbReference type="Gene3D" id="1.10.3210.10">
    <property type="entry name" value="Hypothetical protein af1432"/>
    <property type="match status" value="2"/>
</dbReference>
<dbReference type="PROSITE" id="PS51832">
    <property type="entry name" value="HD_GYP"/>
    <property type="match status" value="1"/>
</dbReference>
<dbReference type="InterPro" id="IPR006674">
    <property type="entry name" value="HD_domain"/>
</dbReference>
<dbReference type="PANTHER" id="PTHR43155:SF1">
    <property type="entry name" value="3'3'-CGAMP-SPECIFIC PHOSPHODIESTERASE 1"/>
    <property type="match status" value="1"/>
</dbReference>
<protein>
    <submittedName>
        <fullName evidence="2">HD domain-containing protein</fullName>
    </submittedName>
</protein>
<organism evidence="2 3">
    <name type="scientific">Pseudodesulfovibrio alkaliphilus</name>
    <dbReference type="NCBI Taxonomy" id="2661613"/>
    <lineage>
        <taxon>Bacteria</taxon>
        <taxon>Pseudomonadati</taxon>
        <taxon>Thermodesulfobacteriota</taxon>
        <taxon>Desulfovibrionia</taxon>
        <taxon>Desulfovibrionales</taxon>
        <taxon>Desulfovibrionaceae</taxon>
    </lineage>
</organism>